<feature type="transmembrane region" description="Helical" evidence="1">
    <location>
        <begin position="95"/>
        <end position="117"/>
    </location>
</feature>
<dbReference type="PANTHER" id="PTHR40076">
    <property type="entry name" value="MEMBRANE PROTEIN-RELATED"/>
    <property type="match status" value="1"/>
</dbReference>
<evidence type="ECO:0000313" key="2">
    <source>
        <dbReference type="EMBL" id="OAK54322.1"/>
    </source>
</evidence>
<dbReference type="InterPro" id="IPR010380">
    <property type="entry name" value="DUF975"/>
</dbReference>
<reference evidence="2 3" key="1">
    <citation type="submission" date="2016-03" db="EMBL/GenBank/DDBJ databases">
        <title>Genome sequence of Rhodococcus kyotonensis KB10.</title>
        <authorList>
            <person name="Jeong H."/>
            <person name="Hong C.E."/>
            <person name="Jo S.H."/>
            <person name="Park J.M."/>
        </authorList>
    </citation>
    <scope>NUCLEOTIDE SEQUENCE [LARGE SCALE GENOMIC DNA]</scope>
    <source>
        <strain evidence="2 3">KB10</strain>
    </source>
</reference>
<evidence type="ECO:0000313" key="3">
    <source>
        <dbReference type="Proteomes" id="UP000077519"/>
    </source>
</evidence>
<name>A0A177YFJ4_9NOCA</name>
<feature type="transmembrane region" description="Helical" evidence="1">
    <location>
        <begin position="22"/>
        <end position="43"/>
    </location>
</feature>
<dbReference type="PANTHER" id="PTHR40076:SF1">
    <property type="entry name" value="MEMBRANE PROTEIN"/>
    <property type="match status" value="1"/>
</dbReference>
<keyword evidence="1" id="KW-0812">Transmembrane</keyword>
<evidence type="ECO:0000256" key="1">
    <source>
        <dbReference type="SAM" id="Phobius"/>
    </source>
</evidence>
<proteinExistence type="predicted"/>
<accession>A0A177YFJ4</accession>
<dbReference type="Proteomes" id="UP000077519">
    <property type="component" value="Unassembled WGS sequence"/>
</dbReference>
<organism evidence="2 3">
    <name type="scientific">Rhodococcoides kyotonense</name>
    <dbReference type="NCBI Taxonomy" id="398843"/>
    <lineage>
        <taxon>Bacteria</taxon>
        <taxon>Bacillati</taxon>
        <taxon>Actinomycetota</taxon>
        <taxon>Actinomycetes</taxon>
        <taxon>Mycobacteriales</taxon>
        <taxon>Nocardiaceae</taxon>
        <taxon>Rhodococcoides</taxon>
    </lineage>
</organism>
<protein>
    <recommendedName>
        <fullName evidence="4">Glycerophosphoryl diester phosphodiesterase membrane domain-containing protein</fullName>
    </recommendedName>
</protein>
<keyword evidence="1" id="KW-1133">Transmembrane helix</keyword>
<keyword evidence="1" id="KW-0472">Membrane</keyword>
<feature type="transmembrane region" description="Helical" evidence="1">
    <location>
        <begin position="123"/>
        <end position="142"/>
    </location>
</feature>
<feature type="transmembrane region" description="Helical" evidence="1">
    <location>
        <begin position="55"/>
        <end position="74"/>
    </location>
</feature>
<evidence type="ECO:0008006" key="4">
    <source>
        <dbReference type="Google" id="ProtNLM"/>
    </source>
</evidence>
<gene>
    <name evidence="2" type="ORF">A3K89_02640</name>
</gene>
<feature type="transmembrane region" description="Helical" evidence="1">
    <location>
        <begin position="163"/>
        <end position="182"/>
    </location>
</feature>
<dbReference type="EMBL" id="LVHI01000012">
    <property type="protein sequence ID" value="OAK54322.1"/>
    <property type="molecule type" value="Genomic_DNA"/>
</dbReference>
<comment type="caution">
    <text evidence="2">The sequence shown here is derived from an EMBL/GenBank/DDBJ whole genome shotgun (WGS) entry which is preliminary data.</text>
</comment>
<sequence>MPTTLSVGDAVSFGWNRFKDNAGVWIGIAVIAAVIQIVINLIFGGTDTSGDLSAGFGALAIIGTVISTVVGYLIQASLIRGALHEVDGNKPAIGSFFQFGNVAAIILASFLVGILVLVGFVLLIIPGIILTFLTWWTLQFVIDRNQDAITAIKSSVKAISSNAGQLILLALALVGINILGVIPCGLGLLVTIPITMIASTYAYRVVSQSLPA</sequence>
<keyword evidence="3" id="KW-1185">Reference proteome</keyword>
<dbReference type="AlphaFoldDB" id="A0A177YFJ4"/>